<evidence type="ECO:0000313" key="2">
    <source>
        <dbReference type="Proteomes" id="UP000324222"/>
    </source>
</evidence>
<dbReference type="EMBL" id="VSRR010118596">
    <property type="protein sequence ID" value="MPC99490.1"/>
    <property type="molecule type" value="Genomic_DNA"/>
</dbReference>
<sequence length="67" mass="7906">MAPTFLVVKLWRQWSRGSLSPHNGHSYPRLLMVWLPQLGASGLRARLHWERESGRERARAGEFEWLH</sequence>
<proteinExistence type="predicted"/>
<dbReference type="Proteomes" id="UP000324222">
    <property type="component" value="Unassembled WGS sequence"/>
</dbReference>
<organism evidence="1 2">
    <name type="scientific">Portunus trituberculatus</name>
    <name type="common">Swimming crab</name>
    <name type="synonym">Neptunus trituberculatus</name>
    <dbReference type="NCBI Taxonomy" id="210409"/>
    <lineage>
        <taxon>Eukaryota</taxon>
        <taxon>Metazoa</taxon>
        <taxon>Ecdysozoa</taxon>
        <taxon>Arthropoda</taxon>
        <taxon>Crustacea</taxon>
        <taxon>Multicrustacea</taxon>
        <taxon>Malacostraca</taxon>
        <taxon>Eumalacostraca</taxon>
        <taxon>Eucarida</taxon>
        <taxon>Decapoda</taxon>
        <taxon>Pleocyemata</taxon>
        <taxon>Brachyura</taxon>
        <taxon>Eubrachyura</taxon>
        <taxon>Portunoidea</taxon>
        <taxon>Portunidae</taxon>
        <taxon>Portuninae</taxon>
        <taxon>Portunus</taxon>
    </lineage>
</organism>
<keyword evidence="2" id="KW-1185">Reference proteome</keyword>
<comment type="caution">
    <text evidence="1">The sequence shown here is derived from an EMBL/GenBank/DDBJ whole genome shotgun (WGS) entry which is preliminary data.</text>
</comment>
<evidence type="ECO:0000313" key="1">
    <source>
        <dbReference type="EMBL" id="MPC99490.1"/>
    </source>
</evidence>
<dbReference type="AlphaFoldDB" id="A0A5B7JRQ3"/>
<gene>
    <name evidence="1" type="ORF">E2C01_094906</name>
</gene>
<reference evidence="1 2" key="1">
    <citation type="submission" date="2019-05" db="EMBL/GenBank/DDBJ databases">
        <title>Another draft genome of Portunus trituberculatus and its Hox gene families provides insights of decapod evolution.</title>
        <authorList>
            <person name="Jeong J.-H."/>
            <person name="Song I."/>
            <person name="Kim S."/>
            <person name="Choi T."/>
            <person name="Kim D."/>
            <person name="Ryu S."/>
            <person name="Kim W."/>
        </authorList>
    </citation>
    <scope>NUCLEOTIDE SEQUENCE [LARGE SCALE GENOMIC DNA]</scope>
    <source>
        <tissue evidence="1">Muscle</tissue>
    </source>
</reference>
<protein>
    <submittedName>
        <fullName evidence="1">Uncharacterized protein</fullName>
    </submittedName>
</protein>
<accession>A0A5B7JRQ3</accession>
<name>A0A5B7JRQ3_PORTR</name>